<accession>A0A917NV99</accession>
<dbReference type="EMBL" id="BMQA01000017">
    <property type="protein sequence ID" value="GGJ33258.1"/>
    <property type="molecule type" value="Genomic_DNA"/>
</dbReference>
<dbReference type="AlphaFoldDB" id="A0A917NV99"/>
<dbReference type="InterPro" id="IPR000073">
    <property type="entry name" value="AB_hydrolase_1"/>
</dbReference>
<evidence type="ECO:0000313" key="4">
    <source>
        <dbReference type="Proteomes" id="UP000657574"/>
    </source>
</evidence>
<evidence type="ECO:0000313" key="3">
    <source>
        <dbReference type="EMBL" id="GGJ33258.1"/>
    </source>
</evidence>
<dbReference type="InterPro" id="IPR029058">
    <property type="entry name" value="AB_hydrolase_fold"/>
</dbReference>
<name>A0A917NV99_9ACTN</name>
<feature type="domain" description="AB hydrolase-1" evidence="2">
    <location>
        <begin position="15"/>
        <end position="138"/>
    </location>
</feature>
<protein>
    <recommendedName>
        <fullName evidence="2">AB hydrolase-1 domain-containing protein</fullName>
    </recommendedName>
</protein>
<dbReference type="SUPFAM" id="SSF53474">
    <property type="entry name" value="alpha/beta-Hydrolases"/>
    <property type="match status" value="1"/>
</dbReference>
<organism evidence="3 4">
    <name type="scientific">Streptomyces brasiliensis</name>
    <dbReference type="NCBI Taxonomy" id="1954"/>
    <lineage>
        <taxon>Bacteria</taxon>
        <taxon>Bacillati</taxon>
        <taxon>Actinomycetota</taxon>
        <taxon>Actinomycetes</taxon>
        <taxon>Kitasatosporales</taxon>
        <taxon>Streptomycetaceae</taxon>
        <taxon>Streptomyces</taxon>
    </lineage>
</organism>
<proteinExistence type="predicted"/>
<dbReference type="Pfam" id="PF00561">
    <property type="entry name" value="Abhydrolase_1"/>
    <property type="match status" value="1"/>
</dbReference>
<evidence type="ECO:0000256" key="1">
    <source>
        <dbReference type="SAM" id="MobiDB-lite"/>
    </source>
</evidence>
<feature type="region of interest" description="Disordered" evidence="1">
    <location>
        <begin position="37"/>
        <end position="76"/>
    </location>
</feature>
<gene>
    <name evidence="3" type="ORF">GCM10010121_050500</name>
</gene>
<dbReference type="Gene3D" id="3.40.50.1820">
    <property type="entry name" value="alpha/beta hydrolase"/>
    <property type="match status" value="1"/>
</dbReference>
<feature type="compositionally biased region" description="Pro residues" evidence="1">
    <location>
        <begin position="62"/>
        <end position="74"/>
    </location>
</feature>
<dbReference type="Proteomes" id="UP000657574">
    <property type="component" value="Unassembled WGS sequence"/>
</dbReference>
<reference evidence="3" key="1">
    <citation type="journal article" date="2014" name="Int. J. Syst. Evol. Microbiol.">
        <title>Complete genome sequence of Corynebacterium casei LMG S-19264T (=DSM 44701T), isolated from a smear-ripened cheese.</title>
        <authorList>
            <consortium name="US DOE Joint Genome Institute (JGI-PGF)"/>
            <person name="Walter F."/>
            <person name="Albersmeier A."/>
            <person name="Kalinowski J."/>
            <person name="Ruckert C."/>
        </authorList>
    </citation>
    <scope>NUCLEOTIDE SEQUENCE</scope>
    <source>
        <strain evidence="3">JCM 3086</strain>
    </source>
</reference>
<reference evidence="3" key="2">
    <citation type="submission" date="2020-09" db="EMBL/GenBank/DDBJ databases">
        <authorList>
            <person name="Sun Q."/>
            <person name="Ohkuma M."/>
        </authorList>
    </citation>
    <scope>NUCLEOTIDE SEQUENCE</scope>
    <source>
        <strain evidence="3">JCM 3086</strain>
    </source>
</reference>
<sequence length="178" mass="19213">MLAGYDLTGPGDDITYSWARKLASHHYDVFLMDLQGNGRSPRPKMDEPRNANPAQRSVLTPNPLPEPYTGPPLYPHQLGSSGSEWAELATVIAFIKAQPNMTTPIDFIGWSAAGPVMGPYTLQHPEDVKSLFLLAPIFTPLGRWSGSVSDPFGLPPNTILPVSLPPAVFESPCTSTAS</sequence>
<comment type="caution">
    <text evidence="3">The sequence shown here is derived from an EMBL/GenBank/DDBJ whole genome shotgun (WGS) entry which is preliminary data.</text>
</comment>
<keyword evidence="4" id="KW-1185">Reference proteome</keyword>
<evidence type="ECO:0000259" key="2">
    <source>
        <dbReference type="Pfam" id="PF00561"/>
    </source>
</evidence>
<dbReference type="GO" id="GO:0003824">
    <property type="term" value="F:catalytic activity"/>
    <property type="evidence" value="ECO:0007669"/>
    <property type="project" value="UniProtKB-ARBA"/>
</dbReference>